<reference evidence="4 5" key="1">
    <citation type="submission" date="2016-01" db="EMBL/GenBank/DDBJ databases">
        <title>Genome sequence of the yeast Holleya sinecauda.</title>
        <authorList>
            <person name="Dietrich F.S."/>
        </authorList>
    </citation>
    <scope>NUCLEOTIDE SEQUENCE [LARGE SCALE GENOMIC DNA]</scope>
    <source>
        <strain evidence="4 5">ATCC 58844</strain>
    </source>
</reference>
<dbReference type="Gene3D" id="1.20.1280.20">
    <property type="entry name" value="HscB, C-terminal domain"/>
    <property type="match status" value="1"/>
</dbReference>
<dbReference type="InterPro" id="IPR036869">
    <property type="entry name" value="J_dom_sf"/>
</dbReference>
<sequence length="201" mass="23044">MFARIPKAGVRLSGKVFYSEAKLPKVFNRFNLFPGTFPHGNPSWNVDLRRLRREYLLLQSLSHPDTTSAGSTPKKDEEHSRKLNEAFNIIQNPVTRSQHLLELHGFDTSEKGLSAIGKNSELLATVMDVHEQLEKVEKWQEVKKILGENKRRMQETIKVLGAAFEKNDLEAAMQKSIELNYWAKLEKAMKEWTPGSKVKLD</sequence>
<dbReference type="RefSeq" id="XP_017989245.1">
    <property type="nucleotide sequence ID" value="XM_018133592.1"/>
</dbReference>
<dbReference type="STRING" id="45286.A0A0X8HVH6"/>
<keyword evidence="2" id="KW-0143">Chaperone</keyword>
<dbReference type="GO" id="GO:0051259">
    <property type="term" value="P:protein complex oligomerization"/>
    <property type="evidence" value="ECO:0007669"/>
    <property type="project" value="InterPro"/>
</dbReference>
<gene>
    <name evidence="4" type="ORF">AW171_hschr74274</name>
</gene>
<dbReference type="GO" id="GO:0051087">
    <property type="term" value="F:protein-folding chaperone binding"/>
    <property type="evidence" value="ECO:0007669"/>
    <property type="project" value="InterPro"/>
</dbReference>
<accession>A0A0X8HVH6</accession>
<dbReference type="SUPFAM" id="SSF47144">
    <property type="entry name" value="HSC20 (HSCB), C-terminal oligomerisation domain"/>
    <property type="match status" value="1"/>
</dbReference>
<proteinExistence type="inferred from homology"/>
<protein>
    <submittedName>
        <fullName evidence="4">HGL091Cp</fullName>
    </submittedName>
</protein>
<dbReference type="InterPro" id="IPR004640">
    <property type="entry name" value="HscB"/>
</dbReference>
<dbReference type="OrthoDB" id="448954at2759"/>
<evidence type="ECO:0000256" key="1">
    <source>
        <dbReference type="ARBA" id="ARBA00010476"/>
    </source>
</evidence>
<organism evidence="4 5">
    <name type="scientific">Eremothecium sinecaudum</name>
    <dbReference type="NCBI Taxonomy" id="45286"/>
    <lineage>
        <taxon>Eukaryota</taxon>
        <taxon>Fungi</taxon>
        <taxon>Dikarya</taxon>
        <taxon>Ascomycota</taxon>
        <taxon>Saccharomycotina</taxon>
        <taxon>Saccharomycetes</taxon>
        <taxon>Saccharomycetales</taxon>
        <taxon>Saccharomycetaceae</taxon>
        <taxon>Eremothecium</taxon>
    </lineage>
</organism>
<dbReference type="Pfam" id="PF07743">
    <property type="entry name" value="HSCB_C"/>
    <property type="match status" value="1"/>
</dbReference>
<dbReference type="InterPro" id="IPR009073">
    <property type="entry name" value="HscB_oligo_C"/>
</dbReference>
<evidence type="ECO:0000313" key="4">
    <source>
        <dbReference type="EMBL" id="AMD22249.1"/>
    </source>
</evidence>
<evidence type="ECO:0000313" key="5">
    <source>
        <dbReference type="Proteomes" id="UP000243052"/>
    </source>
</evidence>
<dbReference type="SUPFAM" id="SSF46565">
    <property type="entry name" value="Chaperone J-domain"/>
    <property type="match status" value="1"/>
</dbReference>
<dbReference type="PANTHER" id="PTHR14021:SF15">
    <property type="entry name" value="IRON-SULFUR CLUSTER CO-CHAPERONE PROTEIN HSCB"/>
    <property type="match status" value="1"/>
</dbReference>
<dbReference type="GeneID" id="28725593"/>
<dbReference type="GO" id="GO:0005739">
    <property type="term" value="C:mitochondrion"/>
    <property type="evidence" value="ECO:0007669"/>
    <property type="project" value="TreeGrafter"/>
</dbReference>
<dbReference type="Proteomes" id="UP000243052">
    <property type="component" value="Chromosome vii"/>
</dbReference>
<dbReference type="InterPro" id="IPR036386">
    <property type="entry name" value="HscB_C_sf"/>
</dbReference>
<comment type="similarity">
    <text evidence="1">Belongs to the HscB family.</text>
</comment>
<dbReference type="GO" id="GO:0001671">
    <property type="term" value="F:ATPase activator activity"/>
    <property type="evidence" value="ECO:0007669"/>
    <property type="project" value="InterPro"/>
</dbReference>
<keyword evidence="5" id="KW-1185">Reference proteome</keyword>
<dbReference type="GO" id="GO:0044571">
    <property type="term" value="P:[2Fe-2S] cluster assembly"/>
    <property type="evidence" value="ECO:0007669"/>
    <property type="project" value="InterPro"/>
</dbReference>
<evidence type="ECO:0000256" key="2">
    <source>
        <dbReference type="ARBA" id="ARBA00023186"/>
    </source>
</evidence>
<feature type="domain" description="Co-chaperone HscB C-terminal oligomerisation" evidence="3">
    <location>
        <begin position="119"/>
        <end position="189"/>
    </location>
</feature>
<dbReference type="EMBL" id="CP014247">
    <property type="protein sequence ID" value="AMD22249.1"/>
    <property type="molecule type" value="Genomic_DNA"/>
</dbReference>
<dbReference type="AlphaFoldDB" id="A0A0X8HVH6"/>
<dbReference type="Gene3D" id="1.10.287.110">
    <property type="entry name" value="DnaJ domain"/>
    <property type="match status" value="1"/>
</dbReference>
<evidence type="ECO:0000259" key="3">
    <source>
        <dbReference type="Pfam" id="PF07743"/>
    </source>
</evidence>
<dbReference type="PANTHER" id="PTHR14021">
    <property type="entry name" value="IRON-SULFUR CLUSTER CO-CHAPERONE PROTEIN HSCB"/>
    <property type="match status" value="1"/>
</dbReference>
<name>A0A0X8HVH6_9SACH</name>
<dbReference type="NCBIfam" id="TIGR00714">
    <property type="entry name" value="hscB"/>
    <property type="match status" value="1"/>
</dbReference>